<keyword evidence="1" id="KW-0813">Transport</keyword>
<evidence type="ECO:0000256" key="1">
    <source>
        <dbReference type="RuleBase" id="RU365011"/>
    </source>
</evidence>
<dbReference type="Pfam" id="PF07819">
    <property type="entry name" value="PGAP1"/>
    <property type="match status" value="1"/>
</dbReference>
<dbReference type="GeneID" id="95985303"/>
<feature type="domain" description="GPI inositol-deacylase PGAP1-like alpha/beta" evidence="3">
    <location>
        <begin position="433"/>
        <end position="480"/>
    </location>
</feature>
<feature type="compositionally biased region" description="Pro residues" evidence="2">
    <location>
        <begin position="1"/>
        <end position="10"/>
    </location>
</feature>
<dbReference type="RefSeq" id="XP_069210198.1">
    <property type="nucleotide sequence ID" value="XM_069352780.1"/>
</dbReference>
<feature type="compositionally biased region" description="Basic and acidic residues" evidence="2">
    <location>
        <begin position="40"/>
        <end position="49"/>
    </location>
</feature>
<keyword evidence="1" id="KW-0472">Membrane</keyword>
<gene>
    <name evidence="4" type="primary">TGL2</name>
    <name evidence="4" type="ORF">Q8F55_004260</name>
</gene>
<keyword evidence="5" id="KW-1185">Reference proteome</keyword>
<accession>A0ABR3Q692</accession>
<comment type="caution">
    <text evidence="4">The sequence shown here is derived from an EMBL/GenBank/DDBJ whole genome shotgun (WGS) entry which is preliminary data.</text>
</comment>
<keyword evidence="1" id="KW-0653">Protein transport</keyword>
<dbReference type="Proteomes" id="UP001565368">
    <property type="component" value="Unassembled WGS sequence"/>
</dbReference>
<comment type="subcellular location">
    <subcellularLocation>
        <location evidence="1">Endoplasmic reticulum membrane</location>
    </subcellularLocation>
</comment>
<comment type="function">
    <text evidence="1">Involved in inositol deacylation of GPI-anchored proteins which plays important roles in the quality control and ER-associated degradation of GPI-anchored proteins.</text>
</comment>
<dbReference type="SUPFAM" id="SSF53474">
    <property type="entry name" value="alpha/beta-Hydrolases"/>
    <property type="match status" value="1"/>
</dbReference>
<evidence type="ECO:0000313" key="4">
    <source>
        <dbReference type="EMBL" id="KAL1410254.1"/>
    </source>
</evidence>
<keyword evidence="1" id="KW-0256">Endoplasmic reticulum</keyword>
<dbReference type="GO" id="GO:0004806">
    <property type="term" value="F:triacylglycerol lipase activity"/>
    <property type="evidence" value="ECO:0007669"/>
    <property type="project" value="UniProtKB-EC"/>
</dbReference>
<feature type="compositionally biased region" description="Low complexity" evidence="2">
    <location>
        <begin position="66"/>
        <end position="88"/>
    </location>
</feature>
<organism evidence="4 5">
    <name type="scientific">Vanrija albida</name>
    <dbReference type="NCBI Taxonomy" id="181172"/>
    <lineage>
        <taxon>Eukaryota</taxon>
        <taxon>Fungi</taxon>
        <taxon>Dikarya</taxon>
        <taxon>Basidiomycota</taxon>
        <taxon>Agaricomycotina</taxon>
        <taxon>Tremellomycetes</taxon>
        <taxon>Trichosporonales</taxon>
        <taxon>Trichosporonaceae</taxon>
        <taxon>Vanrija</taxon>
    </lineage>
</organism>
<evidence type="ECO:0000259" key="3">
    <source>
        <dbReference type="Pfam" id="PF07819"/>
    </source>
</evidence>
<dbReference type="EMBL" id="JBBXJM010000003">
    <property type="protein sequence ID" value="KAL1410254.1"/>
    <property type="molecule type" value="Genomic_DNA"/>
</dbReference>
<proteinExistence type="inferred from homology"/>
<dbReference type="EC" id="3.1.-.-" evidence="1"/>
<reference evidence="4 5" key="1">
    <citation type="submission" date="2023-08" db="EMBL/GenBank/DDBJ databases">
        <title>Annotated Genome Sequence of Vanrija albida AlHP1.</title>
        <authorList>
            <person name="Herzog R."/>
        </authorList>
    </citation>
    <scope>NUCLEOTIDE SEQUENCE [LARGE SCALE GENOMIC DNA]</scope>
    <source>
        <strain evidence="4 5">AlHP1</strain>
    </source>
</reference>
<comment type="similarity">
    <text evidence="1">Belongs to the GPI inositol-deacylase family.</text>
</comment>
<keyword evidence="1 4" id="KW-0378">Hydrolase</keyword>
<protein>
    <recommendedName>
        <fullName evidence="1">GPI inositol-deacylase</fullName>
        <ecNumber evidence="1">3.1.-.-</ecNumber>
    </recommendedName>
</protein>
<dbReference type="InterPro" id="IPR012908">
    <property type="entry name" value="PGAP1-ab_dom-like"/>
</dbReference>
<feature type="compositionally biased region" description="Polar residues" evidence="2">
    <location>
        <begin position="166"/>
        <end position="183"/>
    </location>
</feature>
<feature type="region of interest" description="Disordered" evidence="2">
    <location>
        <begin position="149"/>
        <end position="183"/>
    </location>
</feature>
<evidence type="ECO:0000256" key="2">
    <source>
        <dbReference type="SAM" id="MobiDB-lite"/>
    </source>
</evidence>
<name>A0ABR3Q692_9TREE</name>
<feature type="region of interest" description="Disordered" evidence="2">
    <location>
        <begin position="218"/>
        <end position="282"/>
    </location>
</feature>
<dbReference type="InterPro" id="IPR029058">
    <property type="entry name" value="AB_hydrolase_fold"/>
</dbReference>
<sequence length="632" mass="68780">MVHRSPPTPAAAPRDPRLPTPPPRSATPVSPCPSPPPNVRRADKGKQRADPGPARPLVPREADTALSSLLSEALGSSLDLPSPASSPSKGDISSPDLGRHSTSSHASPSLDPISPPPRAHTAPHPPQHLRPALRPRLVSQLTRATLPTASLTYASAEDTRPRHQQRSVSYHVGQSSSNRPQRSVSFTAATGTFTAGALSSSPTAGPSNRDLINASIEHAFPDLDPTTGLPLDRSPQRRRRSSAVSDASLPSLHIQRTITDLDRRQPQSPSSPTYERPAPSFPLMGGLALPKLPPLLRGSRSSAEIADRKRALSSTASTSIDWTSWTPGWWNKSTKDQVDPMLSEEDRAATVAEEKKKHQLKYKTPKDPLIFCHGLLGFDYLGPAGFTPLQISHWRGIREVLEANGVEVLICRVPATSSIAERAATLNDLIAEKYTGRTVNLIGHSMGGLDCRYLISMINPHRFKVASLTTISTPHRGSPFADYVIDDVIGRERLPQLIGMMDSLSIPNQGDGTAFAALRTSAMKEFNTQVVDDPNVMYYSWGASFEPGLFDTFRWPHSVIMAKEGPNDGMVSVHSARWGEYRGTLNGVNHLDLVGWVNQVRYILSDWTGNPITFKPATFYLEISDFLADQGF</sequence>
<feature type="compositionally biased region" description="Pro residues" evidence="2">
    <location>
        <begin position="113"/>
        <end position="128"/>
    </location>
</feature>
<feature type="region of interest" description="Disordered" evidence="2">
    <location>
        <begin position="1"/>
        <end position="130"/>
    </location>
</feature>
<feature type="compositionally biased region" description="Pro residues" evidence="2">
    <location>
        <begin position="18"/>
        <end position="38"/>
    </location>
</feature>
<evidence type="ECO:0000313" key="5">
    <source>
        <dbReference type="Proteomes" id="UP001565368"/>
    </source>
</evidence>
<dbReference type="PANTHER" id="PTHR11440">
    <property type="entry name" value="LECITHIN-CHOLESTEROL ACYLTRANSFERASE-RELATED"/>
    <property type="match status" value="1"/>
</dbReference>
<dbReference type="Gene3D" id="3.40.50.1820">
    <property type="entry name" value="alpha/beta hydrolase"/>
    <property type="match status" value="1"/>
</dbReference>